<gene>
    <name evidence="5" type="ORF">B0J11DRAFT_616634</name>
</gene>
<dbReference type="GO" id="GO:0044550">
    <property type="term" value="P:secondary metabolite biosynthetic process"/>
    <property type="evidence" value="ECO:0007669"/>
    <property type="project" value="TreeGrafter"/>
</dbReference>
<keyword evidence="3" id="KW-0732">Signal</keyword>
<name>A0A9P9IID5_9PLEO</name>
<evidence type="ECO:0000259" key="4">
    <source>
        <dbReference type="PROSITE" id="PS00624"/>
    </source>
</evidence>
<dbReference type="Gene3D" id="3.30.560.10">
    <property type="entry name" value="Glucose Oxidase, domain 3"/>
    <property type="match status" value="1"/>
</dbReference>
<dbReference type="PANTHER" id="PTHR11552">
    <property type="entry name" value="GLUCOSE-METHANOL-CHOLINE GMC OXIDOREDUCTASE"/>
    <property type="match status" value="1"/>
</dbReference>
<feature type="binding site" evidence="2">
    <location>
        <position position="266"/>
    </location>
    <ligand>
        <name>FAD</name>
        <dbReference type="ChEBI" id="CHEBI:57692"/>
    </ligand>
</feature>
<organism evidence="5 6">
    <name type="scientific">Dendryphion nanum</name>
    <dbReference type="NCBI Taxonomy" id="256645"/>
    <lineage>
        <taxon>Eukaryota</taxon>
        <taxon>Fungi</taxon>
        <taxon>Dikarya</taxon>
        <taxon>Ascomycota</taxon>
        <taxon>Pezizomycotina</taxon>
        <taxon>Dothideomycetes</taxon>
        <taxon>Pleosporomycetidae</taxon>
        <taxon>Pleosporales</taxon>
        <taxon>Torulaceae</taxon>
        <taxon>Dendryphion</taxon>
    </lineage>
</organism>
<accession>A0A9P9IID5</accession>
<evidence type="ECO:0000313" key="5">
    <source>
        <dbReference type="EMBL" id="KAH7121277.1"/>
    </source>
</evidence>
<feature type="signal peptide" evidence="3">
    <location>
        <begin position="1"/>
        <end position="21"/>
    </location>
</feature>
<dbReference type="PIRSF" id="PIRSF000137">
    <property type="entry name" value="Alcohol_oxidase"/>
    <property type="match status" value="1"/>
</dbReference>
<dbReference type="PROSITE" id="PS00624">
    <property type="entry name" value="GMC_OXRED_2"/>
    <property type="match status" value="1"/>
</dbReference>
<reference evidence="5" key="1">
    <citation type="journal article" date="2021" name="Nat. Commun.">
        <title>Genetic determinants of endophytism in the Arabidopsis root mycobiome.</title>
        <authorList>
            <person name="Mesny F."/>
            <person name="Miyauchi S."/>
            <person name="Thiergart T."/>
            <person name="Pickel B."/>
            <person name="Atanasova L."/>
            <person name="Karlsson M."/>
            <person name="Huettel B."/>
            <person name="Barry K.W."/>
            <person name="Haridas S."/>
            <person name="Chen C."/>
            <person name="Bauer D."/>
            <person name="Andreopoulos W."/>
            <person name="Pangilinan J."/>
            <person name="LaButti K."/>
            <person name="Riley R."/>
            <person name="Lipzen A."/>
            <person name="Clum A."/>
            <person name="Drula E."/>
            <person name="Henrissat B."/>
            <person name="Kohler A."/>
            <person name="Grigoriev I.V."/>
            <person name="Martin F.M."/>
            <person name="Hacquard S."/>
        </authorList>
    </citation>
    <scope>NUCLEOTIDE SEQUENCE</scope>
    <source>
        <strain evidence="5">MPI-CAGE-CH-0243</strain>
    </source>
</reference>
<evidence type="ECO:0000313" key="6">
    <source>
        <dbReference type="Proteomes" id="UP000700596"/>
    </source>
</evidence>
<evidence type="ECO:0000256" key="3">
    <source>
        <dbReference type="SAM" id="SignalP"/>
    </source>
</evidence>
<evidence type="ECO:0000256" key="2">
    <source>
        <dbReference type="PIRSR" id="PIRSR000137-2"/>
    </source>
</evidence>
<dbReference type="InterPro" id="IPR007867">
    <property type="entry name" value="GMC_OxRtase_C"/>
</dbReference>
<dbReference type="PANTHER" id="PTHR11552:SF115">
    <property type="entry name" value="DEHYDROGENASE XPTC-RELATED"/>
    <property type="match status" value="1"/>
</dbReference>
<proteinExistence type="inferred from homology"/>
<dbReference type="Pfam" id="PF00732">
    <property type="entry name" value="GMC_oxred_N"/>
    <property type="match status" value="1"/>
</dbReference>
<evidence type="ECO:0000256" key="1">
    <source>
        <dbReference type="ARBA" id="ARBA00010790"/>
    </source>
</evidence>
<feature type="chain" id="PRO_5040210095" evidence="3">
    <location>
        <begin position="22"/>
        <end position="605"/>
    </location>
</feature>
<keyword evidence="2" id="KW-0274">FAD</keyword>
<keyword evidence="6" id="KW-1185">Reference proteome</keyword>
<protein>
    <submittedName>
        <fullName evidence="5">Glucose oxidase</fullName>
    </submittedName>
</protein>
<dbReference type="Proteomes" id="UP000700596">
    <property type="component" value="Unassembled WGS sequence"/>
</dbReference>
<dbReference type="OrthoDB" id="269227at2759"/>
<dbReference type="SUPFAM" id="SSF54373">
    <property type="entry name" value="FAD-linked reductases, C-terminal domain"/>
    <property type="match status" value="1"/>
</dbReference>
<dbReference type="AlphaFoldDB" id="A0A9P9IID5"/>
<comment type="cofactor">
    <cofactor evidence="2">
        <name>FAD</name>
        <dbReference type="ChEBI" id="CHEBI:57692"/>
    </cofactor>
</comment>
<dbReference type="GO" id="GO:0016614">
    <property type="term" value="F:oxidoreductase activity, acting on CH-OH group of donors"/>
    <property type="evidence" value="ECO:0007669"/>
    <property type="project" value="InterPro"/>
</dbReference>
<feature type="domain" description="Glucose-methanol-choline oxidoreductase N-terminal" evidence="4">
    <location>
        <begin position="308"/>
        <end position="322"/>
    </location>
</feature>
<comment type="similarity">
    <text evidence="1">Belongs to the GMC oxidoreductase family.</text>
</comment>
<sequence>MVELVRRVAFWLFVVVPLTAAIPSWPKLARQVRNETTIKDTYDYVVVGGGTAGLTVADRLSEDGEYSVLVIEHGYFYNTSDPRDLRPSRQYNISSIPQIHMNNKTVPIAIGHCVGGSSAINGMAVMRGTKQEYNIWAELGGPGSTWNWDGLLPYFRKAAHFVEPEKEVAEKFKVKYDIDAAWGQDNSTRLYASFPGGYDARSLHIYEAFKQIPGVKVSKDGHSGEHGLFYFPVSVDPKTRRRSYSRTAHWDNLNRPNYEILTGSKVNKILFTDKLATGVTFVPKDVFNGTERKITIVNARKEVILAAGAIHTPQILQLSGIGPADLLTQANISVKVDLPGVGSNFQDHPLGPGVFFRWSKQPQAPFNFTWPRGGEGRGQGLGAFLPLPVVSPTNYEKIASRYSSHDLSKIVPFNTSPSVLAGYKEQQRIFAREMRQNRVSFSNNLIGGTGGIMPIGLHTMSRGTIRINPLTPDAEPLIDYAALSNPTDIDLMVEYVRLVRRVFATPQLAQYGPVEQYPGANMTSDEALSDWVRSVYTPFGYHPIGTAAKMPREFGGVVDEELKVHGVEGLSVVDASVMPTLIGGTTQFTVYAIAEKAADLIRGRR</sequence>
<dbReference type="GO" id="GO:0050660">
    <property type="term" value="F:flavin adenine dinucleotide binding"/>
    <property type="evidence" value="ECO:0007669"/>
    <property type="project" value="InterPro"/>
</dbReference>
<dbReference type="InterPro" id="IPR012132">
    <property type="entry name" value="GMC_OxRdtase"/>
</dbReference>
<dbReference type="InterPro" id="IPR036188">
    <property type="entry name" value="FAD/NAD-bd_sf"/>
</dbReference>
<dbReference type="SUPFAM" id="SSF51905">
    <property type="entry name" value="FAD/NAD(P)-binding domain"/>
    <property type="match status" value="1"/>
</dbReference>
<dbReference type="Gene3D" id="3.50.50.60">
    <property type="entry name" value="FAD/NAD(P)-binding domain"/>
    <property type="match status" value="1"/>
</dbReference>
<dbReference type="EMBL" id="JAGMWT010000010">
    <property type="protein sequence ID" value="KAH7121277.1"/>
    <property type="molecule type" value="Genomic_DNA"/>
</dbReference>
<dbReference type="Pfam" id="PF05199">
    <property type="entry name" value="GMC_oxred_C"/>
    <property type="match status" value="1"/>
</dbReference>
<dbReference type="InterPro" id="IPR000172">
    <property type="entry name" value="GMC_OxRdtase_N"/>
</dbReference>
<keyword evidence="2" id="KW-0285">Flavoprotein</keyword>
<comment type="caution">
    <text evidence="5">The sequence shown here is derived from an EMBL/GenBank/DDBJ whole genome shotgun (WGS) entry which is preliminary data.</text>
</comment>